<evidence type="ECO:0000256" key="2">
    <source>
        <dbReference type="ARBA" id="ARBA00006003"/>
    </source>
</evidence>
<evidence type="ECO:0000256" key="5">
    <source>
        <dbReference type="ARBA" id="ARBA00022692"/>
    </source>
</evidence>
<dbReference type="Gene3D" id="3.90.1480.20">
    <property type="entry name" value="Glycosyl transferase family 29"/>
    <property type="match status" value="1"/>
</dbReference>
<evidence type="ECO:0000256" key="3">
    <source>
        <dbReference type="ARBA" id="ARBA00022676"/>
    </source>
</evidence>
<protein>
    <submittedName>
        <fullName evidence="12">Uncharacterized protein</fullName>
    </submittedName>
</protein>
<proteinExistence type="inferred from homology"/>
<keyword evidence="3" id="KW-0328">Glycosyltransferase</keyword>
<evidence type="ECO:0000256" key="7">
    <source>
        <dbReference type="ARBA" id="ARBA00022989"/>
    </source>
</evidence>
<sequence>MPHAMKRKGGEREASTLNIWQRLLIVTVLTAGLAKWQVYFMHRRVEQLHRDSSSTITPPTHVQQDATQKVALSRTTHRHESTPNRNQTAGTAAGARSSTEGEGSPRYVEDDKGKRNFFFPDTYDAAWRPERTKLGDVNFLLTTEQFYMDGAPGNGSSSRAVLTYPLWNKSADADGANRYGLAAKIAEELGIGVYKFPSSIVRTLPTRPPKLRYRSCAVVGNSGEMLHGALGQEIDAHDVVIRMNGAPTKV</sequence>
<keyword evidence="9" id="KW-0472">Membrane</keyword>
<dbReference type="InterPro" id="IPR001675">
    <property type="entry name" value="Glyco_trans_29"/>
</dbReference>
<dbReference type="PANTHER" id="PTHR11987">
    <property type="entry name" value="ALPHA-2,8-SIALYLTRANSFERASE"/>
    <property type="match status" value="1"/>
</dbReference>
<keyword evidence="4" id="KW-0808">Transferase</keyword>
<gene>
    <name evidence="12" type="ORF">TCHU04912_LOCUS11830</name>
</gene>
<dbReference type="AlphaFoldDB" id="A0A7S1X4M1"/>
<dbReference type="GO" id="GO:0000139">
    <property type="term" value="C:Golgi membrane"/>
    <property type="evidence" value="ECO:0007669"/>
    <property type="project" value="UniProtKB-SubCell"/>
</dbReference>
<keyword evidence="10" id="KW-0325">Glycoprotein</keyword>
<evidence type="ECO:0000256" key="11">
    <source>
        <dbReference type="SAM" id="MobiDB-lite"/>
    </source>
</evidence>
<evidence type="ECO:0000256" key="6">
    <source>
        <dbReference type="ARBA" id="ARBA00022968"/>
    </source>
</evidence>
<organism evidence="12">
    <name type="scientific">Tetraselmis chuii</name>
    <dbReference type="NCBI Taxonomy" id="63592"/>
    <lineage>
        <taxon>Eukaryota</taxon>
        <taxon>Viridiplantae</taxon>
        <taxon>Chlorophyta</taxon>
        <taxon>core chlorophytes</taxon>
        <taxon>Chlorodendrophyceae</taxon>
        <taxon>Chlorodendrales</taxon>
        <taxon>Chlorodendraceae</taxon>
        <taxon>Tetraselmis</taxon>
    </lineage>
</organism>
<keyword evidence="8" id="KW-0333">Golgi apparatus</keyword>
<evidence type="ECO:0000256" key="4">
    <source>
        <dbReference type="ARBA" id="ARBA00022679"/>
    </source>
</evidence>
<comment type="similarity">
    <text evidence="2">Belongs to the glycosyltransferase 29 family.</text>
</comment>
<name>A0A7S1X4M1_9CHLO</name>
<dbReference type="PANTHER" id="PTHR11987:SF36">
    <property type="entry name" value="SIA-ALPHA-2,3-GAL-BETA-1,4-GLCNAC-R:ALPHA 2,8-SIALYLTRANSFERASE"/>
    <property type="match status" value="1"/>
</dbReference>
<keyword evidence="6" id="KW-0735">Signal-anchor</keyword>
<keyword evidence="7" id="KW-1133">Transmembrane helix</keyword>
<dbReference type="InterPro" id="IPR038578">
    <property type="entry name" value="GT29-like_sf"/>
</dbReference>
<evidence type="ECO:0000256" key="8">
    <source>
        <dbReference type="ARBA" id="ARBA00023034"/>
    </source>
</evidence>
<keyword evidence="5" id="KW-0812">Transmembrane</keyword>
<evidence type="ECO:0000256" key="10">
    <source>
        <dbReference type="ARBA" id="ARBA00023180"/>
    </source>
</evidence>
<dbReference type="GO" id="GO:0008373">
    <property type="term" value="F:sialyltransferase activity"/>
    <property type="evidence" value="ECO:0007669"/>
    <property type="project" value="InterPro"/>
</dbReference>
<reference evidence="12" key="1">
    <citation type="submission" date="2021-01" db="EMBL/GenBank/DDBJ databases">
        <authorList>
            <person name="Corre E."/>
            <person name="Pelletier E."/>
            <person name="Niang G."/>
            <person name="Scheremetjew M."/>
            <person name="Finn R."/>
            <person name="Kale V."/>
            <person name="Holt S."/>
            <person name="Cochrane G."/>
            <person name="Meng A."/>
            <person name="Brown T."/>
            <person name="Cohen L."/>
        </authorList>
    </citation>
    <scope>NUCLEOTIDE SEQUENCE</scope>
    <source>
        <strain evidence="12">PLY429</strain>
    </source>
</reference>
<evidence type="ECO:0000313" key="12">
    <source>
        <dbReference type="EMBL" id="CAD9209591.1"/>
    </source>
</evidence>
<feature type="region of interest" description="Disordered" evidence="11">
    <location>
        <begin position="51"/>
        <end position="109"/>
    </location>
</feature>
<comment type="subcellular location">
    <subcellularLocation>
        <location evidence="1">Golgi apparatus membrane</location>
        <topology evidence="1">Single-pass type II membrane protein</topology>
    </subcellularLocation>
</comment>
<evidence type="ECO:0000256" key="1">
    <source>
        <dbReference type="ARBA" id="ARBA00004323"/>
    </source>
</evidence>
<accession>A0A7S1X4M1</accession>
<dbReference type="InterPro" id="IPR050943">
    <property type="entry name" value="Glycosyltr_29_Sialyltrsf"/>
</dbReference>
<feature type="compositionally biased region" description="Polar residues" evidence="11">
    <location>
        <begin position="53"/>
        <end position="67"/>
    </location>
</feature>
<evidence type="ECO:0000256" key="9">
    <source>
        <dbReference type="ARBA" id="ARBA00023136"/>
    </source>
</evidence>
<dbReference type="EMBL" id="HBGG01022761">
    <property type="protein sequence ID" value="CAD9209591.1"/>
    <property type="molecule type" value="Transcribed_RNA"/>
</dbReference>
<dbReference type="Pfam" id="PF00777">
    <property type="entry name" value="Glyco_transf_29"/>
    <property type="match status" value="1"/>
</dbReference>